<dbReference type="SUPFAM" id="SSF56519">
    <property type="entry name" value="Penicillin binding protein dimerisation domain"/>
    <property type="match status" value="1"/>
</dbReference>
<keyword evidence="7 15" id="KW-0812">Transmembrane</keyword>
<dbReference type="Gene3D" id="3.30.1390.30">
    <property type="entry name" value="Penicillin-binding protein 2a, domain 3"/>
    <property type="match status" value="1"/>
</dbReference>
<evidence type="ECO:0000256" key="5">
    <source>
        <dbReference type="ARBA" id="ARBA00022645"/>
    </source>
</evidence>
<evidence type="ECO:0000259" key="17">
    <source>
        <dbReference type="Pfam" id="PF03717"/>
    </source>
</evidence>
<accession>A0A1S1Z1Z3</accession>
<dbReference type="InterPro" id="IPR036138">
    <property type="entry name" value="PBP_dimer_sf"/>
</dbReference>
<feature type="domain" description="Penicillin-binding protein dimerisation" evidence="17">
    <location>
        <begin position="48"/>
        <end position="213"/>
    </location>
</feature>
<dbReference type="EMBL" id="JRYR02000001">
    <property type="protein sequence ID" value="OHX67125.1"/>
    <property type="molecule type" value="Genomic_DNA"/>
</dbReference>
<evidence type="ECO:0000256" key="10">
    <source>
        <dbReference type="ARBA" id="ARBA00022984"/>
    </source>
</evidence>
<evidence type="ECO:0000259" key="16">
    <source>
        <dbReference type="Pfam" id="PF00905"/>
    </source>
</evidence>
<dbReference type="RefSeq" id="WP_044225904.1">
    <property type="nucleotide sequence ID" value="NZ_JRYR02000001.1"/>
</dbReference>
<organism evidence="18 19">
    <name type="scientific">Flammeovirga pacifica</name>
    <dbReference type="NCBI Taxonomy" id="915059"/>
    <lineage>
        <taxon>Bacteria</taxon>
        <taxon>Pseudomonadati</taxon>
        <taxon>Bacteroidota</taxon>
        <taxon>Cytophagia</taxon>
        <taxon>Cytophagales</taxon>
        <taxon>Flammeovirgaceae</taxon>
        <taxon>Flammeovirga</taxon>
    </lineage>
</organism>
<dbReference type="Gene3D" id="3.40.710.10">
    <property type="entry name" value="DD-peptidase/beta-lactamase superfamily"/>
    <property type="match status" value="1"/>
</dbReference>
<protein>
    <submittedName>
        <fullName evidence="18">Penicillin-binding protein 2</fullName>
    </submittedName>
</protein>
<evidence type="ECO:0000313" key="18">
    <source>
        <dbReference type="EMBL" id="OHX67125.1"/>
    </source>
</evidence>
<evidence type="ECO:0000256" key="2">
    <source>
        <dbReference type="ARBA" id="ARBA00004236"/>
    </source>
</evidence>
<comment type="caution">
    <text evidence="18">The sequence shown here is derived from an EMBL/GenBank/DDBJ whole genome shotgun (WGS) entry which is preliminary data.</text>
</comment>
<dbReference type="SUPFAM" id="SSF56601">
    <property type="entry name" value="beta-lactamase/transpeptidase-like"/>
    <property type="match status" value="1"/>
</dbReference>
<keyword evidence="13" id="KW-0961">Cell wall biogenesis/degradation</keyword>
<keyword evidence="11 15" id="KW-1133">Transmembrane helix</keyword>
<keyword evidence="9" id="KW-0133">Cell shape</keyword>
<keyword evidence="3" id="KW-1003">Cell membrane</keyword>
<evidence type="ECO:0000256" key="7">
    <source>
        <dbReference type="ARBA" id="ARBA00022692"/>
    </source>
</evidence>
<evidence type="ECO:0000256" key="8">
    <source>
        <dbReference type="ARBA" id="ARBA00022801"/>
    </source>
</evidence>
<dbReference type="GO" id="GO:0005886">
    <property type="term" value="C:plasma membrane"/>
    <property type="evidence" value="ECO:0007669"/>
    <property type="project" value="UniProtKB-SubCell"/>
</dbReference>
<evidence type="ECO:0000256" key="1">
    <source>
        <dbReference type="ARBA" id="ARBA00004167"/>
    </source>
</evidence>
<evidence type="ECO:0000256" key="12">
    <source>
        <dbReference type="ARBA" id="ARBA00023136"/>
    </source>
</evidence>
<dbReference type="GO" id="GO:0071972">
    <property type="term" value="F:peptidoglycan L,D-transpeptidase activity"/>
    <property type="evidence" value="ECO:0007669"/>
    <property type="project" value="TreeGrafter"/>
</dbReference>
<dbReference type="Proteomes" id="UP000179797">
    <property type="component" value="Unassembled WGS sequence"/>
</dbReference>
<dbReference type="InterPro" id="IPR017790">
    <property type="entry name" value="Penicillin-binding_protein_2"/>
</dbReference>
<evidence type="ECO:0000256" key="11">
    <source>
        <dbReference type="ARBA" id="ARBA00022989"/>
    </source>
</evidence>
<name>A0A1S1Z1Z3_FLAPC</name>
<feature type="transmembrane region" description="Helical" evidence="15">
    <location>
        <begin position="6"/>
        <end position="26"/>
    </location>
</feature>
<dbReference type="Gene3D" id="3.90.1310.10">
    <property type="entry name" value="Penicillin-binding protein 2a (Domain 2)"/>
    <property type="match status" value="1"/>
</dbReference>
<dbReference type="PANTHER" id="PTHR30627:SF2">
    <property type="entry name" value="PEPTIDOGLYCAN D,D-TRANSPEPTIDASE MRDA"/>
    <property type="match status" value="1"/>
</dbReference>
<dbReference type="PANTHER" id="PTHR30627">
    <property type="entry name" value="PEPTIDOGLYCAN D,D-TRANSPEPTIDASE"/>
    <property type="match status" value="1"/>
</dbReference>
<keyword evidence="12 15" id="KW-0472">Membrane</keyword>
<evidence type="ECO:0000256" key="9">
    <source>
        <dbReference type="ARBA" id="ARBA00022960"/>
    </source>
</evidence>
<feature type="coiled-coil region" evidence="14">
    <location>
        <begin position="602"/>
        <end position="629"/>
    </location>
</feature>
<reference evidence="18 19" key="1">
    <citation type="journal article" date="2012" name="Int. J. Syst. Evol. Microbiol.">
        <title>Flammeovirga pacifica sp. nov., isolated from deep-sea sediment.</title>
        <authorList>
            <person name="Xu H."/>
            <person name="Fu Y."/>
            <person name="Yang N."/>
            <person name="Ding Z."/>
            <person name="Lai Q."/>
            <person name="Zeng R."/>
        </authorList>
    </citation>
    <scope>NUCLEOTIDE SEQUENCE [LARGE SCALE GENOMIC DNA]</scope>
    <source>
        <strain evidence="19">DSM 24597 / LMG 26175 / WPAGA1</strain>
    </source>
</reference>
<keyword evidence="5" id="KW-0121">Carboxypeptidase</keyword>
<dbReference type="GO" id="GO:0008360">
    <property type="term" value="P:regulation of cell shape"/>
    <property type="evidence" value="ECO:0007669"/>
    <property type="project" value="UniProtKB-KW"/>
</dbReference>
<dbReference type="GO" id="GO:0071555">
    <property type="term" value="P:cell wall organization"/>
    <property type="evidence" value="ECO:0007669"/>
    <property type="project" value="UniProtKB-KW"/>
</dbReference>
<dbReference type="GO" id="GO:0009002">
    <property type="term" value="F:serine-type D-Ala-D-Ala carboxypeptidase activity"/>
    <property type="evidence" value="ECO:0007669"/>
    <property type="project" value="InterPro"/>
</dbReference>
<dbReference type="NCBIfam" id="TIGR03423">
    <property type="entry name" value="pbp2_mrdA"/>
    <property type="match status" value="1"/>
</dbReference>
<dbReference type="GO" id="GO:0009252">
    <property type="term" value="P:peptidoglycan biosynthetic process"/>
    <property type="evidence" value="ECO:0007669"/>
    <property type="project" value="UniProtKB-KW"/>
</dbReference>
<dbReference type="InterPro" id="IPR050515">
    <property type="entry name" value="Beta-lactam/transpept"/>
</dbReference>
<dbReference type="Pfam" id="PF00905">
    <property type="entry name" value="Transpeptidase"/>
    <property type="match status" value="1"/>
</dbReference>
<dbReference type="AlphaFoldDB" id="A0A1S1Z1Z3"/>
<evidence type="ECO:0000256" key="4">
    <source>
        <dbReference type="ARBA" id="ARBA00022519"/>
    </source>
</evidence>
<dbReference type="GO" id="GO:0006508">
    <property type="term" value="P:proteolysis"/>
    <property type="evidence" value="ECO:0007669"/>
    <property type="project" value="UniProtKB-KW"/>
</dbReference>
<evidence type="ECO:0000256" key="13">
    <source>
        <dbReference type="ARBA" id="ARBA00023316"/>
    </source>
</evidence>
<keyword evidence="6" id="KW-0645">Protease</keyword>
<keyword evidence="14" id="KW-0175">Coiled coil</keyword>
<evidence type="ECO:0000256" key="3">
    <source>
        <dbReference type="ARBA" id="ARBA00022475"/>
    </source>
</evidence>
<evidence type="ECO:0000256" key="6">
    <source>
        <dbReference type="ARBA" id="ARBA00022670"/>
    </source>
</evidence>
<dbReference type="InterPro" id="IPR005311">
    <property type="entry name" value="PBP_dimer"/>
</dbReference>
<keyword evidence="19" id="KW-1185">Reference proteome</keyword>
<keyword evidence="8" id="KW-0378">Hydrolase</keyword>
<evidence type="ECO:0000313" key="19">
    <source>
        <dbReference type="Proteomes" id="UP000179797"/>
    </source>
</evidence>
<dbReference type="Pfam" id="PF03717">
    <property type="entry name" value="PBP_dimer"/>
    <property type="match status" value="1"/>
</dbReference>
<proteinExistence type="predicted"/>
<gene>
    <name evidence="18" type="ORF">NH26_12615</name>
</gene>
<dbReference type="STRING" id="915059.NH26_12615"/>
<keyword evidence="10" id="KW-0573">Peptidoglycan synthesis</keyword>
<dbReference type="OrthoDB" id="9766847at2"/>
<comment type="subcellular location">
    <subcellularLocation>
        <location evidence="2">Cell membrane</location>
    </subcellularLocation>
    <subcellularLocation>
        <location evidence="1">Membrane</location>
        <topology evidence="1">Single-pass membrane protein</topology>
    </subcellularLocation>
</comment>
<evidence type="ECO:0000256" key="15">
    <source>
        <dbReference type="SAM" id="Phobius"/>
    </source>
</evidence>
<dbReference type="InterPro" id="IPR001460">
    <property type="entry name" value="PCN-bd_Tpept"/>
</dbReference>
<dbReference type="InterPro" id="IPR012338">
    <property type="entry name" value="Beta-lactam/transpept-like"/>
</dbReference>
<keyword evidence="4" id="KW-0997">Cell inner membrane</keyword>
<sequence>MENRRWHLIFGFTILFITYGIVLLNIQVLSSEYKTMSEANIVDRIVEYPLRGMIYDRNGKLLASNAAVFDVMVIPKYFKLAEEDSLELANMLDYTIEELRYNIKKARTFSWFKPSILKKQLNQEDYAKVQDKIIRFKGIEIQARTIRSYPHQSLANALGYVKEVSGSFLKKDTTSYYKSGDLIGITGVEKFYEKELRGQRGVSYVMKNVKGVVKGPYENGKLDTIPRVGTTLTSSIDIELQKYGEQLMVNKVGSIVALDPSTGEILAMISAPSYDPNELTGEGKRVSKNYSKLSRNKYTPLINRAMQSRYPPGSTFKTVMAMIGLQNGEVDTLSTYFACNKRLVGCHNHPTPLNVKGSIVNSCNPWYYQEIRRLLDDEGKRYETSDRLRETLNTWREEVKGYGFGVKLGVDMPYEKSGLVPSSKLYDRIYKGGGWKISTIHSISIGQGEVLAMPIQLANLGAIIANRGYYYPPHIIKDVGGEGPIEDFKEKHTVNVKPEYVDHIARAMADVPRIGTAQRAFSKDLVVCGKTGTAQNPHGEDHSIFMGFAPLHKPKIAIAVYVENAGFGGTWAAPIASLMMEKYVNGEVKRGYLEKYIYNGDLIAKEEARKERERKLKELREKNKARYKEIQARKAKQDSIKVTTSDSE</sequence>
<evidence type="ECO:0000256" key="14">
    <source>
        <dbReference type="SAM" id="Coils"/>
    </source>
</evidence>
<dbReference type="GO" id="GO:0008658">
    <property type="term" value="F:penicillin binding"/>
    <property type="evidence" value="ECO:0007669"/>
    <property type="project" value="InterPro"/>
</dbReference>
<feature type="domain" description="Penicillin-binding protein transpeptidase" evidence="16">
    <location>
        <begin position="253"/>
        <end position="580"/>
    </location>
</feature>